<dbReference type="Proteomes" id="UP000784294">
    <property type="component" value="Unassembled WGS sequence"/>
</dbReference>
<accession>A0A448XCQ2</accession>
<dbReference type="EMBL" id="CAAALY010246400">
    <property type="protein sequence ID" value="VEL33788.1"/>
    <property type="molecule type" value="Genomic_DNA"/>
</dbReference>
<sequence>MPHAPPSLSFSVLYTSSPCSSLLTNPTSSPSSFKLSPFLTEEIRALAQLEDLIGLNVDLLLVTFPIFLGVILTYVVGMTTTWAVGASVGSVGIFLQALSLSESE</sequence>
<protein>
    <submittedName>
        <fullName evidence="2">Uncharacterized protein</fullName>
    </submittedName>
</protein>
<evidence type="ECO:0000313" key="2">
    <source>
        <dbReference type="EMBL" id="VEL33788.1"/>
    </source>
</evidence>
<keyword evidence="1" id="KW-1133">Transmembrane helix</keyword>
<comment type="caution">
    <text evidence="2">The sequence shown here is derived from an EMBL/GenBank/DDBJ whole genome shotgun (WGS) entry which is preliminary data.</text>
</comment>
<reference evidence="2" key="1">
    <citation type="submission" date="2018-11" db="EMBL/GenBank/DDBJ databases">
        <authorList>
            <consortium name="Pathogen Informatics"/>
        </authorList>
    </citation>
    <scope>NUCLEOTIDE SEQUENCE</scope>
</reference>
<organism evidence="2 3">
    <name type="scientific">Protopolystoma xenopodis</name>
    <dbReference type="NCBI Taxonomy" id="117903"/>
    <lineage>
        <taxon>Eukaryota</taxon>
        <taxon>Metazoa</taxon>
        <taxon>Spiralia</taxon>
        <taxon>Lophotrochozoa</taxon>
        <taxon>Platyhelminthes</taxon>
        <taxon>Monogenea</taxon>
        <taxon>Polyopisthocotylea</taxon>
        <taxon>Polystomatidea</taxon>
        <taxon>Polystomatidae</taxon>
        <taxon>Protopolystoma</taxon>
    </lineage>
</organism>
<feature type="transmembrane region" description="Helical" evidence="1">
    <location>
        <begin position="53"/>
        <end position="76"/>
    </location>
</feature>
<feature type="transmembrane region" description="Helical" evidence="1">
    <location>
        <begin position="82"/>
        <end position="100"/>
    </location>
</feature>
<name>A0A448XCQ2_9PLAT</name>
<keyword evidence="1" id="KW-0472">Membrane</keyword>
<gene>
    <name evidence="2" type="ORF">PXEA_LOCUS27228</name>
</gene>
<proteinExistence type="predicted"/>
<evidence type="ECO:0000313" key="3">
    <source>
        <dbReference type="Proteomes" id="UP000784294"/>
    </source>
</evidence>
<keyword evidence="1" id="KW-0812">Transmembrane</keyword>
<keyword evidence="3" id="KW-1185">Reference proteome</keyword>
<evidence type="ECO:0000256" key="1">
    <source>
        <dbReference type="SAM" id="Phobius"/>
    </source>
</evidence>
<dbReference type="AlphaFoldDB" id="A0A448XCQ2"/>